<accession>A0ABS4Q871</accession>
<evidence type="ECO:0000313" key="2">
    <source>
        <dbReference type="Proteomes" id="UP001519325"/>
    </source>
</evidence>
<dbReference type="Proteomes" id="UP001519325">
    <property type="component" value="Unassembled WGS sequence"/>
</dbReference>
<proteinExistence type="predicted"/>
<dbReference type="EMBL" id="JAGGMR010000001">
    <property type="protein sequence ID" value="MBP2187857.1"/>
    <property type="molecule type" value="Genomic_DNA"/>
</dbReference>
<sequence>MGRRMMRGMAINMGPPEGQTDAELLQHLAFWRRKVREYSQSREPEVVAQGRSEVERFRVEAVRRGLIPPPELDF</sequence>
<gene>
    <name evidence="1" type="ORF">BJ987_000758</name>
</gene>
<keyword evidence="2" id="KW-1185">Reference proteome</keyword>
<comment type="caution">
    <text evidence="1">The sequence shown here is derived from an EMBL/GenBank/DDBJ whole genome shotgun (WGS) entry which is preliminary data.</text>
</comment>
<protein>
    <submittedName>
        <fullName evidence="1">Uncharacterized protein</fullName>
    </submittedName>
</protein>
<organism evidence="1 2">
    <name type="scientific">Nocardia goodfellowii</name>
    <dbReference type="NCBI Taxonomy" id="882446"/>
    <lineage>
        <taxon>Bacteria</taxon>
        <taxon>Bacillati</taxon>
        <taxon>Actinomycetota</taxon>
        <taxon>Actinomycetes</taxon>
        <taxon>Mycobacteriales</taxon>
        <taxon>Nocardiaceae</taxon>
        <taxon>Nocardia</taxon>
    </lineage>
</organism>
<reference evidence="1 2" key="1">
    <citation type="submission" date="2021-03" db="EMBL/GenBank/DDBJ databases">
        <title>Sequencing the genomes of 1000 actinobacteria strains.</title>
        <authorList>
            <person name="Klenk H.-P."/>
        </authorList>
    </citation>
    <scope>NUCLEOTIDE SEQUENCE [LARGE SCALE GENOMIC DNA]</scope>
    <source>
        <strain evidence="1 2">DSM 45516</strain>
    </source>
</reference>
<evidence type="ECO:0000313" key="1">
    <source>
        <dbReference type="EMBL" id="MBP2187857.1"/>
    </source>
</evidence>
<name>A0ABS4Q871_9NOCA</name>